<dbReference type="EMBL" id="RPFZ01000001">
    <property type="protein sequence ID" value="RPF72461.1"/>
    <property type="molecule type" value="Genomic_DNA"/>
</dbReference>
<proteinExistence type="predicted"/>
<reference evidence="1 2" key="1">
    <citation type="submission" date="2018-11" db="EMBL/GenBank/DDBJ databases">
        <title>Erythrobacter spongiae sp. nov., isolated from a marine sponge.</title>
        <authorList>
            <person name="Zhuang L."/>
            <person name="Luo L."/>
        </authorList>
    </citation>
    <scope>NUCLEOTIDE SEQUENCE [LARGE SCALE GENOMIC DNA]</scope>
    <source>
        <strain evidence="1 2">HN-E23</strain>
    </source>
</reference>
<accession>A0A3N5DT15</accession>
<dbReference type="PANTHER" id="PTHR36154">
    <property type="entry name" value="DNA-BINDING TRANSCRIPTIONAL ACTIVATOR ALPA"/>
    <property type="match status" value="1"/>
</dbReference>
<organism evidence="1 2">
    <name type="scientific">Aurantiacibacter spongiae</name>
    <dbReference type="NCBI Taxonomy" id="2488860"/>
    <lineage>
        <taxon>Bacteria</taxon>
        <taxon>Pseudomonadati</taxon>
        <taxon>Pseudomonadota</taxon>
        <taxon>Alphaproteobacteria</taxon>
        <taxon>Sphingomonadales</taxon>
        <taxon>Erythrobacteraceae</taxon>
        <taxon>Aurantiacibacter</taxon>
    </lineage>
</organism>
<name>A0A3N5DT15_9SPHN</name>
<evidence type="ECO:0000313" key="1">
    <source>
        <dbReference type="EMBL" id="RPF72461.1"/>
    </source>
</evidence>
<dbReference type="OrthoDB" id="1525365at2"/>
<sequence>MSNTERIIRLKTVLDRTGLSRSTIYRKIAEGTFPSQVKISVHGAGWHESAINRWIADPTHYREEEPAE</sequence>
<dbReference type="RefSeq" id="WP_123882104.1">
    <property type="nucleotide sequence ID" value="NZ_RPFZ01000001.1"/>
</dbReference>
<dbReference type="InterPro" id="IPR010260">
    <property type="entry name" value="AlpA"/>
</dbReference>
<dbReference type="PANTHER" id="PTHR36154:SF1">
    <property type="entry name" value="DNA-BINDING TRANSCRIPTIONAL ACTIVATOR ALPA"/>
    <property type="match status" value="1"/>
</dbReference>
<dbReference type="Pfam" id="PF05930">
    <property type="entry name" value="Phage_AlpA"/>
    <property type="match status" value="1"/>
</dbReference>
<dbReference type="Gene3D" id="1.10.238.160">
    <property type="match status" value="1"/>
</dbReference>
<evidence type="ECO:0000313" key="2">
    <source>
        <dbReference type="Proteomes" id="UP000275232"/>
    </source>
</evidence>
<keyword evidence="2" id="KW-1185">Reference proteome</keyword>
<dbReference type="Proteomes" id="UP000275232">
    <property type="component" value="Unassembled WGS sequence"/>
</dbReference>
<dbReference type="InterPro" id="IPR052931">
    <property type="entry name" value="Prophage_regulatory_activator"/>
</dbReference>
<comment type="caution">
    <text evidence="1">The sequence shown here is derived from an EMBL/GenBank/DDBJ whole genome shotgun (WGS) entry which is preliminary data.</text>
</comment>
<protein>
    <submittedName>
        <fullName evidence="1">AlpA family transcriptional regulator</fullName>
    </submittedName>
</protein>
<gene>
    <name evidence="1" type="ORF">EG799_13120</name>
</gene>
<dbReference type="AlphaFoldDB" id="A0A3N5DT15"/>